<dbReference type="AlphaFoldDB" id="A0A6J4MNZ3"/>
<feature type="region of interest" description="Disordered" evidence="1">
    <location>
        <begin position="23"/>
        <end position="83"/>
    </location>
</feature>
<dbReference type="PROSITE" id="PS51257">
    <property type="entry name" value="PROKAR_LIPOPROTEIN"/>
    <property type="match status" value="1"/>
</dbReference>
<protein>
    <submittedName>
        <fullName evidence="3">Uncharacterized protein</fullName>
    </submittedName>
</protein>
<accession>A0A6J4MNZ3</accession>
<evidence type="ECO:0000256" key="2">
    <source>
        <dbReference type="SAM" id="SignalP"/>
    </source>
</evidence>
<gene>
    <name evidence="3" type="ORF">AVDCRST_MAG16-3267</name>
</gene>
<evidence type="ECO:0000256" key="1">
    <source>
        <dbReference type="SAM" id="MobiDB-lite"/>
    </source>
</evidence>
<feature type="chain" id="PRO_5038809307" evidence="2">
    <location>
        <begin position="22"/>
        <end position="83"/>
    </location>
</feature>
<dbReference type="EMBL" id="CADCUE010000301">
    <property type="protein sequence ID" value="CAA9363259.1"/>
    <property type="molecule type" value="Genomic_DNA"/>
</dbReference>
<sequence>MPRRLRTAVPAAVLTAMLALAGCSGGPQEANDNGPQPDPAQPGGVTRTPAPVESAPSTVPLPGETNSPNVEEEQSAEATPSAG</sequence>
<name>A0A6J4MNZ3_9ACTN</name>
<feature type="signal peptide" evidence="2">
    <location>
        <begin position="1"/>
        <end position="21"/>
    </location>
</feature>
<keyword evidence="2" id="KW-0732">Signal</keyword>
<organism evidence="3">
    <name type="scientific">uncultured Frankineae bacterium</name>
    <dbReference type="NCBI Taxonomy" id="437475"/>
    <lineage>
        <taxon>Bacteria</taxon>
        <taxon>Bacillati</taxon>
        <taxon>Actinomycetota</taxon>
        <taxon>Actinomycetes</taxon>
        <taxon>Frankiales</taxon>
        <taxon>environmental samples</taxon>
    </lineage>
</organism>
<evidence type="ECO:0000313" key="3">
    <source>
        <dbReference type="EMBL" id="CAA9363259.1"/>
    </source>
</evidence>
<reference evidence="3" key="1">
    <citation type="submission" date="2020-02" db="EMBL/GenBank/DDBJ databases">
        <authorList>
            <person name="Meier V. D."/>
        </authorList>
    </citation>
    <scope>NUCLEOTIDE SEQUENCE</scope>
    <source>
        <strain evidence="3">AVDCRST_MAG16</strain>
    </source>
</reference>
<proteinExistence type="predicted"/>